<reference evidence="2 3" key="1">
    <citation type="submission" date="2021-06" db="EMBL/GenBank/DDBJ databases">
        <authorList>
            <person name="Palmer J.M."/>
        </authorList>
    </citation>
    <scope>NUCLEOTIDE SEQUENCE [LARGE SCALE GENOMIC DNA]</scope>
    <source>
        <strain evidence="2 3">MEX-2019</strain>
        <tissue evidence="2">Muscle</tissue>
    </source>
</reference>
<evidence type="ECO:0000313" key="3">
    <source>
        <dbReference type="Proteomes" id="UP001311232"/>
    </source>
</evidence>
<dbReference type="EMBL" id="JAHHUM010002360">
    <property type="protein sequence ID" value="KAK5604229.1"/>
    <property type="molecule type" value="Genomic_DNA"/>
</dbReference>
<feature type="transmembrane region" description="Helical" evidence="1">
    <location>
        <begin position="37"/>
        <end position="54"/>
    </location>
</feature>
<evidence type="ECO:0000313" key="2">
    <source>
        <dbReference type="EMBL" id="KAK5604229.1"/>
    </source>
</evidence>
<gene>
    <name evidence="2" type="ORF">CRENBAI_020740</name>
</gene>
<keyword evidence="1" id="KW-0472">Membrane</keyword>
<keyword evidence="1" id="KW-1133">Transmembrane helix</keyword>
<dbReference type="AlphaFoldDB" id="A0AAV9R3E6"/>
<organism evidence="2 3">
    <name type="scientific">Crenichthys baileyi</name>
    <name type="common">White River springfish</name>
    <dbReference type="NCBI Taxonomy" id="28760"/>
    <lineage>
        <taxon>Eukaryota</taxon>
        <taxon>Metazoa</taxon>
        <taxon>Chordata</taxon>
        <taxon>Craniata</taxon>
        <taxon>Vertebrata</taxon>
        <taxon>Euteleostomi</taxon>
        <taxon>Actinopterygii</taxon>
        <taxon>Neopterygii</taxon>
        <taxon>Teleostei</taxon>
        <taxon>Neoteleostei</taxon>
        <taxon>Acanthomorphata</taxon>
        <taxon>Ovalentaria</taxon>
        <taxon>Atherinomorphae</taxon>
        <taxon>Cyprinodontiformes</taxon>
        <taxon>Goodeidae</taxon>
        <taxon>Crenichthys</taxon>
    </lineage>
</organism>
<protein>
    <submittedName>
        <fullName evidence="2">Uncharacterized protein</fullName>
    </submittedName>
</protein>
<proteinExistence type="predicted"/>
<keyword evidence="3" id="KW-1185">Reference proteome</keyword>
<keyword evidence="1" id="KW-0812">Transmembrane</keyword>
<sequence>GTVSSSMIRCLVALEVMIMCSRTFPGQPGCSLRLCKGGLLLFGLSLAMMVFDGANG</sequence>
<accession>A0AAV9R3E6</accession>
<feature type="non-terminal residue" evidence="2">
    <location>
        <position position="1"/>
    </location>
</feature>
<comment type="caution">
    <text evidence="2">The sequence shown here is derived from an EMBL/GenBank/DDBJ whole genome shotgun (WGS) entry which is preliminary data.</text>
</comment>
<dbReference type="Proteomes" id="UP001311232">
    <property type="component" value="Unassembled WGS sequence"/>
</dbReference>
<name>A0AAV9R3E6_9TELE</name>
<evidence type="ECO:0000256" key="1">
    <source>
        <dbReference type="SAM" id="Phobius"/>
    </source>
</evidence>